<dbReference type="AlphaFoldDB" id="A0AAX0UIF5"/>
<proteinExistence type="predicted"/>
<sequence length="81" mass="9253">MDESATMERNRRRRRAMFPTLSPEAIEALKWIDQFGSGRPLPVGFRLALEELLNDGFVYQSGPDRVDITDDGKAYLSEAYD</sequence>
<accession>A0AAX0UIF5</accession>
<protein>
    <recommendedName>
        <fullName evidence="3">Iron ABC transporter permease</fullName>
    </recommendedName>
</protein>
<organism evidence="1 2">
    <name type="scientific">Burkholderia pseudomallei</name>
    <name type="common">Pseudomonas pseudomallei</name>
    <dbReference type="NCBI Taxonomy" id="28450"/>
    <lineage>
        <taxon>Bacteria</taxon>
        <taxon>Pseudomonadati</taxon>
        <taxon>Pseudomonadota</taxon>
        <taxon>Betaproteobacteria</taxon>
        <taxon>Burkholderiales</taxon>
        <taxon>Burkholderiaceae</taxon>
        <taxon>Burkholderia</taxon>
        <taxon>pseudomallei group</taxon>
    </lineage>
</organism>
<comment type="caution">
    <text evidence="1">The sequence shown here is derived from an EMBL/GenBank/DDBJ whole genome shotgun (WGS) entry which is preliminary data.</text>
</comment>
<evidence type="ECO:0000313" key="1">
    <source>
        <dbReference type="EMBL" id="PJO68155.1"/>
    </source>
</evidence>
<evidence type="ECO:0000313" key="2">
    <source>
        <dbReference type="Proteomes" id="UP000231878"/>
    </source>
</evidence>
<gene>
    <name evidence="1" type="ORF">CWD88_02580</name>
</gene>
<name>A0AAX0UIF5_BURPE</name>
<evidence type="ECO:0008006" key="3">
    <source>
        <dbReference type="Google" id="ProtNLM"/>
    </source>
</evidence>
<reference evidence="1 2" key="1">
    <citation type="submission" date="2017-11" db="EMBL/GenBank/DDBJ databases">
        <title>Molecular characterization of Burkholderia pseudomallei and closely related isolates from Vietnam.</title>
        <authorList>
            <person name="Ustinov D.V."/>
            <person name="Antonov A.S."/>
            <person name="Avdusheva E.F."/>
            <person name="Shpak I.M."/>
            <person name="Zakharova I.B."/>
            <person name="Thi L.A."/>
            <person name="Teteryatnikova N."/>
            <person name="Lopasteyskaya Y.A."/>
            <person name="Kuzyutina J.A."/>
            <person name="Ngo T.N."/>
            <person name="Victorov D.V."/>
        </authorList>
    </citation>
    <scope>NUCLEOTIDE SEQUENCE [LARGE SCALE GENOMIC DNA]</scope>
    <source>
        <strain evidence="1 2">V1512</strain>
    </source>
</reference>
<dbReference type="Proteomes" id="UP000231878">
    <property type="component" value="Unassembled WGS sequence"/>
</dbReference>
<dbReference type="EMBL" id="PHRB01000001">
    <property type="protein sequence ID" value="PJO68155.1"/>
    <property type="molecule type" value="Genomic_DNA"/>
</dbReference>